<gene>
    <name evidence="8" type="ORF">JOC94_002391</name>
</gene>
<dbReference type="Gene3D" id="3.40.50.720">
    <property type="entry name" value="NAD(P)-binding Rossmann-like Domain"/>
    <property type="match status" value="1"/>
</dbReference>
<evidence type="ECO:0000256" key="2">
    <source>
        <dbReference type="ARBA" id="ARBA00008072"/>
    </source>
</evidence>
<comment type="caution">
    <text evidence="8">The sequence shown here is derived from an EMBL/GenBank/DDBJ whole genome shotgun (WGS) entry which is preliminary data.</text>
</comment>
<comment type="cofactor">
    <cofactor evidence="1">
        <name>Zn(2+)</name>
        <dbReference type="ChEBI" id="CHEBI:29105"/>
    </cofactor>
</comment>
<evidence type="ECO:0000259" key="6">
    <source>
        <dbReference type="Pfam" id="PF00107"/>
    </source>
</evidence>
<dbReference type="EC" id="1.1.1.137" evidence="8"/>
<dbReference type="InterPro" id="IPR013149">
    <property type="entry name" value="ADH-like_C"/>
</dbReference>
<keyword evidence="5 8" id="KW-0560">Oxidoreductase</keyword>
<protein>
    <submittedName>
        <fullName evidence="8">Ribitol-5-phosphate 2-dehydrogenase</fullName>
        <ecNumber evidence="8">1.1.1.137</ecNumber>
    </submittedName>
</protein>
<dbReference type="EMBL" id="JAFBFH010000014">
    <property type="protein sequence ID" value="MBM7715404.1"/>
    <property type="molecule type" value="Genomic_DNA"/>
</dbReference>
<dbReference type="Pfam" id="PF00107">
    <property type="entry name" value="ADH_zinc_N"/>
    <property type="match status" value="1"/>
</dbReference>
<evidence type="ECO:0000256" key="4">
    <source>
        <dbReference type="ARBA" id="ARBA00022833"/>
    </source>
</evidence>
<sequence>MLETKEQIQSNVYQLIKPGVFKEVNISHPLQNGEVVVEPTLGSICHADLRYFSGQRRPEALKEKLPMALIHEGIGKIVKSNLDSLPEGTRVVIVPNIPGYILEGKQANDCCPICQKEMGDNYCEHKRFLGSGYDGLTQSKIVMPSSCVIPIPNEVPDEIAVLSELCTVSYQALRSIKEKLQNSTVAVFGDGPVGYITATMLTHIFGIKEDRLTVFGADADKLKHFDFAKCFNVLNDHFSEGNQYDIAIDCTGGKFSENAINQAIDLLNPLGEIILLGVSEEKVWINTRDVLEKGISLRGSSRSSFSDYPPVLKAMKNPSYQEALRALLPRKRTEITSVEDLKNVMDDALQNRGWEKCLLEFHW</sequence>
<dbReference type="InterPro" id="IPR013154">
    <property type="entry name" value="ADH-like_N"/>
</dbReference>
<dbReference type="Proteomes" id="UP000823485">
    <property type="component" value="Unassembled WGS sequence"/>
</dbReference>
<dbReference type="SUPFAM" id="SSF50129">
    <property type="entry name" value="GroES-like"/>
    <property type="match status" value="1"/>
</dbReference>
<feature type="domain" description="Alcohol dehydrogenase-like C-terminal" evidence="6">
    <location>
        <begin position="240"/>
        <end position="316"/>
    </location>
</feature>
<keyword evidence="9" id="KW-1185">Reference proteome</keyword>
<dbReference type="Pfam" id="PF08240">
    <property type="entry name" value="ADH_N"/>
    <property type="match status" value="1"/>
</dbReference>
<evidence type="ECO:0000256" key="1">
    <source>
        <dbReference type="ARBA" id="ARBA00001947"/>
    </source>
</evidence>
<keyword evidence="4" id="KW-0862">Zinc</keyword>
<dbReference type="SUPFAM" id="SSF51735">
    <property type="entry name" value="NAD(P)-binding Rossmann-fold domains"/>
    <property type="match status" value="1"/>
</dbReference>
<dbReference type="InterPro" id="IPR011032">
    <property type="entry name" value="GroES-like_sf"/>
</dbReference>
<proteinExistence type="inferred from homology"/>
<reference evidence="8 9" key="1">
    <citation type="submission" date="2021-01" db="EMBL/GenBank/DDBJ databases">
        <title>Genomic Encyclopedia of Type Strains, Phase IV (KMG-IV): sequencing the most valuable type-strain genomes for metagenomic binning, comparative biology and taxonomic classification.</title>
        <authorList>
            <person name="Goeker M."/>
        </authorList>
    </citation>
    <scope>NUCLEOTIDE SEQUENCE [LARGE SCALE GENOMIC DNA]</scope>
    <source>
        <strain evidence="8 9">DSM 105453</strain>
    </source>
</reference>
<evidence type="ECO:0000313" key="9">
    <source>
        <dbReference type="Proteomes" id="UP000823485"/>
    </source>
</evidence>
<evidence type="ECO:0000256" key="3">
    <source>
        <dbReference type="ARBA" id="ARBA00022723"/>
    </source>
</evidence>
<dbReference type="Gene3D" id="3.90.180.10">
    <property type="entry name" value="Medium-chain alcohol dehydrogenases, catalytic domain"/>
    <property type="match status" value="1"/>
</dbReference>
<comment type="similarity">
    <text evidence="2">Belongs to the zinc-containing alcohol dehydrogenase family.</text>
</comment>
<feature type="domain" description="Alcohol dehydrogenase-like N-terminal" evidence="7">
    <location>
        <begin position="32"/>
        <end position="152"/>
    </location>
</feature>
<evidence type="ECO:0000313" key="8">
    <source>
        <dbReference type="EMBL" id="MBM7715404.1"/>
    </source>
</evidence>
<keyword evidence="3" id="KW-0479">Metal-binding</keyword>
<name>A0ABS2R8D3_9BACI</name>
<dbReference type="GO" id="GO:0050256">
    <property type="term" value="F:ribitol-5-phosphate 2-dehydrogenase [NAD(P)+] activity"/>
    <property type="evidence" value="ECO:0007669"/>
    <property type="project" value="UniProtKB-EC"/>
</dbReference>
<dbReference type="PANTHER" id="PTHR43350:SF19">
    <property type="entry name" value="D-GULOSIDE 3-DEHYDROGENASE"/>
    <property type="match status" value="1"/>
</dbReference>
<evidence type="ECO:0000256" key="5">
    <source>
        <dbReference type="ARBA" id="ARBA00023002"/>
    </source>
</evidence>
<dbReference type="PANTHER" id="PTHR43350">
    <property type="entry name" value="NAD-DEPENDENT ALCOHOL DEHYDROGENASE"/>
    <property type="match status" value="1"/>
</dbReference>
<organism evidence="8 9">
    <name type="scientific">Siminovitchia thermophila</name>
    <dbReference type="NCBI Taxonomy" id="1245522"/>
    <lineage>
        <taxon>Bacteria</taxon>
        <taxon>Bacillati</taxon>
        <taxon>Bacillota</taxon>
        <taxon>Bacilli</taxon>
        <taxon>Bacillales</taxon>
        <taxon>Bacillaceae</taxon>
        <taxon>Siminovitchia</taxon>
    </lineage>
</organism>
<dbReference type="InterPro" id="IPR036291">
    <property type="entry name" value="NAD(P)-bd_dom_sf"/>
</dbReference>
<evidence type="ECO:0000259" key="7">
    <source>
        <dbReference type="Pfam" id="PF08240"/>
    </source>
</evidence>
<dbReference type="RefSeq" id="WP_236017066.1">
    <property type="nucleotide sequence ID" value="NZ_JAFBFH010000014.1"/>
</dbReference>
<accession>A0ABS2R8D3</accession>